<proteinExistence type="predicted"/>
<dbReference type="AlphaFoldDB" id="B4W2D6"/>
<keyword evidence="2" id="KW-1185">Reference proteome</keyword>
<dbReference type="Proteomes" id="UP000003835">
    <property type="component" value="Unassembled WGS sequence"/>
</dbReference>
<evidence type="ECO:0000313" key="1">
    <source>
        <dbReference type="EMBL" id="EDX71632.1"/>
    </source>
</evidence>
<dbReference type="EMBL" id="DS989871">
    <property type="protein sequence ID" value="EDX71632.1"/>
    <property type="molecule type" value="Genomic_DNA"/>
</dbReference>
<accession>B4W2D6</accession>
<evidence type="ECO:0000313" key="2">
    <source>
        <dbReference type="Proteomes" id="UP000003835"/>
    </source>
</evidence>
<name>B4W2D6_9CYAN</name>
<protein>
    <submittedName>
        <fullName evidence="1">Uncharacterized protein</fullName>
    </submittedName>
</protein>
<gene>
    <name evidence="1" type="ORF">MC7420_5257</name>
</gene>
<dbReference type="HOGENOM" id="CLU_2952445_0_0_3"/>
<reference evidence="1 2" key="1">
    <citation type="submission" date="2008-07" db="EMBL/GenBank/DDBJ databases">
        <authorList>
            <person name="Tandeau de Marsac N."/>
            <person name="Ferriera S."/>
            <person name="Johnson J."/>
            <person name="Kravitz S."/>
            <person name="Beeson K."/>
            <person name="Sutton G."/>
            <person name="Rogers Y.-H."/>
            <person name="Friedman R."/>
            <person name="Frazier M."/>
            <person name="Venter J.C."/>
        </authorList>
    </citation>
    <scope>NUCLEOTIDE SEQUENCE [LARGE SCALE GENOMIC DNA]</scope>
    <source>
        <strain evidence="1 2">PCC 7420</strain>
    </source>
</reference>
<sequence length="59" mass="6437">MSVECVGAGLGNLLKLLTITWVQNPPLPSVEFWVCRGGFREFAQAVDDNLDSKPALTEC</sequence>
<organism evidence="1 2">
    <name type="scientific">Coleofasciculus chthonoplastes PCC 7420</name>
    <dbReference type="NCBI Taxonomy" id="118168"/>
    <lineage>
        <taxon>Bacteria</taxon>
        <taxon>Bacillati</taxon>
        <taxon>Cyanobacteriota</taxon>
        <taxon>Cyanophyceae</taxon>
        <taxon>Coleofasciculales</taxon>
        <taxon>Coleofasciculaceae</taxon>
        <taxon>Coleofasciculus</taxon>
    </lineage>
</organism>